<dbReference type="EMBL" id="PFEA01000051">
    <property type="protein sequence ID" value="PJE59630.1"/>
    <property type="molecule type" value="Genomic_DNA"/>
</dbReference>
<dbReference type="Gene3D" id="3.40.1400.10">
    <property type="entry name" value="Sugar-phosphate isomerase, RpiB/LacA/LacB"/>
    <property type="match status" value="1"/>
</dbReference>
<reference evidence="5" key="1">
    <citation type="submission" date="2017-09" db="EMBL/GenBank/DDBJ databases">
        <title>Depth-based differentiation of microbial function through sediment-hosted aquifers and enrichment of novel symbionts in the deep terrestrial subsurface.</title>
        <authorList>
            <person name="Probst A.J."/>
            <person name="Ladd B."/>
            <person name="Jarett J.K."/>
            <person name="Geller-Mcgrath D.E."/>
            <person name="Sieber C.M.K."/>
            <person name="Emerson J.B."/>
            <person name="Anantharaman K."/>
            <person name="Thomas B.C."/>
            <person name="Malmstrom R."/>
            <person name="Stieglmeier M."/>
            <person name="Klingl A."/>
            <person name="Woyke T."/>
            <person name="Ryan C.M."/>
            <person name="Banfield J.F."/>
        </authorList>
    </citation>
    <scope>NUCLEOTIDE SEQUENCE [LARGE SCALE GENOMIC DNA]</scope>
</reference>
<dbReference type="Pfam" id="PF02502">
    <property type="entry name" value="LacAB_rpiB"/>
    <property type="match status" value="1"/>
</dbReference>
<evidence type="ECO:0000313" key="4">
    <source>
        <dbReference type="EMBL" id="PJE59630.1"/>
    </source>
</evidence>
<evidence type="ECO:0000313" key="5">
    <source>
        <dbReference type="Proteomes" id="UP000231086"/>
    </source>
</evidence>
<evidence type="ECO:0000256" key="1">
    <source>
        <dbReference type="ARBA" id="ARBA00008754"/>
    </source>
</evidence>
<feature type="active site" description="Proton acceptor" evidence="3">
    <location>
        <position position="66"/>
    </location>
</feature>
<keyword evidence="2 4" id="KW-0413">Isomerase</keyword>
<comment type="similarity">
    <text evidence="1">Belongs to the LacAB/RpiB family.</text>
</comment>
<name>A0A2M8KI85_9BACT</name>
<dbReference type="InterPro" id="IPR003500">
    <property type="entry name" value="RpiB_LacA_LacB"/>
</dbReference>
<dbReference type="GO" id="GO:0016861">
    <property type="term" value="F:intramolecular oxidoreductase activity, interconverting aldoses and ketoses"/>
    <property type="evidence" value="ECO:0007669"/>
    <property type="project" value="UniProtKB-ARBA"/>
</dbReference>
<dbReference type="PANTHER" id="PTHR43732">
    <property type="entry name" value="RIBOSE 5-PHOSPHATE ISOMERASE-RELATED"/>
    <property type="match status" value="1"/>
</dbReference>
<dbReference type="SUPFAM" id="SSF89623">
    <property type="entry name" value="Ribose/Galactose isomerase RpiB/AlsB"/>
    <property type="match status" value="1"/>
</dbReference>
<evidence type="ECO:0000256" key="2">
    <source>
        <dbReference type="ARBA" id="ARBA00023235"/>
    </source>
</evidence>
<feature type="active site" description="Proton donor" evidence="3">
    <location>
        <position position="99"/>
    </location>
</feature>
<dbReference type="PANTHER" id="PTHR43732:SF1">
    <property type="entry name" value="RIBOSE 5-PHOSPHATE ISOMERASE"/>
    <property type="match status" value="1"/>
</dbReference>
<dbReference type="AlphaFoldDB" id="A0A2M8KI85"/>
<proteinExistence type="inferred from homology"/>
<dbReference type="NCBIfam" id="TIGR01120">
    <property type="entry name" value="rpiB"/>
    <property type="match status" value="1"/>
</dbReference>
<dbReference type="GO" id="GO:0005975">
    <property type="term" value="P:carbohydrate metabolic process"/>
    <property type="evidence" value="ECO:0007669"/>
    <property type="project" value="InterPro"/>
</dbReference>
<evidence type="ECO:0000256" key="3">
    <source>
        <dbReference type="PIRSR" id="PIRSR005384-1"/>
    </source>
</evidence>
<dbReference type="PIRSF" id="PIRSF005384">
    <property type="entry name" value="RpiB_LacA_B"/>
    <property type="match status" value="1"/>
</dbReference>
<dbReference type="InterPro" id="IPR004785">
    <property type="entry name" value="RpiB"/>
</dbReference>
<dbReference type="NCBIfam" id="TIGR00689">
    <property type="entry name" value="rpiB_lacA_lacB"/>
    <property type="match status" value="1"/>
</dbReference>
<accession>A0A2M8KI85</accession>
<dbReference type="NCBIfam" id="NF004051">
    <property type="entry name" value="PRK05571.1"/>
    <property type="match status" value="1"/>
</dbReference>
<organism evidence="4 5">
    <name type="scientific">Candidatus Portnoybacteria bacterium CG10_big_fil_rev_8_21_14_0_10_44_7</name>
    <dbReference type="NCBI Taxonomy" id="1974816"/>
    <lineage>
        <taxon>Bacteria</taxon>
        <taxon>Candidatus Portnoyibacteriota</taxon>
    </lineage>
</organism>
<comment type="caution">
    <text evidence="4">The sequence shown here is derived from an EMBL/GenBank/DDBJ whole genome shotgun (WGS) entry which is preliminary data.</text>
</comment>
<sequence>MTVLYIAADHAGWQLKEDLREYLLGRGEEVLDLGNDVLDPDDDYPDFARDLAEKVVAQGARGILVCGSGQGVCLAANKVKGVRAALAHDEFTARTAREHLDANILCLGGRVTDLETAKKIVKNWLGANFEEAPRHERRLSKIKEIEKEN</sequence>
<dbReference type="InterPro" id="IPR051812">
    <property type="entry name" value="SPI_LacAB/RpiB"/>
</dbReference>
<dbReference type="InterPro" id="IPR036569">
    <property type="entry name" value="RpiB_LacA_LacB_sf"/>
</dbReference>
<gene>
    <name evidence="4" type="primary">rpiB</name>
    <name evidence="4" type="ORF">COU85_02650</name>
</gene>
<dbReference type="Proteomes" id="UP000231086">
    <property type="component" value="Unassembled WGS sequence"/>
</dbReference>
<protein>
    <submittedName>
        <fullName evidence="4">Ribose 5-phosphate isomerase B</fullName>
    </submittedName>
</protein>